<evidence type="ECO:0000256" key="3">
    <source>
        <dbReference type="ARBA" id="ARBA00022692"/>
    </source>
</evidence>
<sequence>MTATLAAARLGARLGLTSAGRLRSLALALAVAIAELLMLTTASACRALLLQGMDPADDRRLALACATAIAIPCAVLVMTVARLSASMRDRRLAGLRLVGLTPTQTRVCAAAETGGAAVAGTTLGCAAFWLLRPLLAGIQLAGLDWRLHFAPYAVDSALAVIAPPVLAVASAVLPQRSRPDEALASARRADRTPPRPWRLGPLLVGTILCACVRSGKPRPLFGDPDDALPWMFAGIALLGVGILLIVPVFVRLFAALLVRLTHGPAVRLAARRLQAQPAGVARIVAVLMLGLFMATGARYVVVAWEDQNYYRYAEDQLHHRQLVSFSTTLAKADAAEARARSLPGVRAVVALPQLHSRSGYAAIVASCSDLARIEVSVGTCHDGDAYVLDPWSTLPKRWPVGHGAHRRTIATPVEASPPSNGATVGTGLLGPLDQVSLVLPPSLVGALPPSTEVHVAVTAAPGRHLASELAAVGLSVDDGYDFTTYDFVQRLKLLVWTIAGVILAVGLLAFGITAVDRTVQRRKQTTALRLVGVDAGTLRRAQWVEAGVPLAAGTVLSVGLGALAGATYLAYGEPDTALPWGATWMLAAVAVLGSALVGAATVIASSPRIRPQEIRAE</sequence>
<dbReference type="InterPro" id="IPR003838">
    <property type="entry name" value="ABC3_permease_C"/>
</dbReference>
<keyword evidence="2" id="KW-1003">Cell membrane</keyword>
<feature type="transmembrane region" description="Helical" evidence="6">
    <location>
        <begin position="25"/>
        <end position="49"/>
    </location>
</feature>
<feature type="transmembrane region" description="Helical" evidence="6">
    <location>
        <begin position="106"/>
        <end position="129"/>
    </location>
</feature>
<feature type="transmembrane region" description="Helical" evidence="6">
    <location>
        <begin position="149"/>
        <end position="173"/>
    </location>
</feature>
<name>A0ABV3T4U9_9ACTN</name>
<reference evidence="8 9" key="1">
    <citation type="submission" date="2024-07" db="EMBL/GenBank/DDBJ databases">
        <authorList>
            <person name="Lee S."/>
            <person name="Kang M."/>
        </authorList>
    </citation>
    <scope>NUCLEOTIDE SEQUENCE [LARGE SCALE GENOMIC DNA]</scope>
    <source>
        <strain evidence="8 9">DS6</strain>
    </source>
</reference>
<feature type="transmembrane region" description="Helical" evidence="6">
    <location>
        <begin position="197"/>
        <end position="215"/>
    </location>
</feature>
<evidence type="ECO:0000256" key="1">
    <source>
        <dbReference type="ARBA" id="ARBA00004651"/>
    </source>
</evidence>
<proteinExistence type="predicted"/>
<dbReference type="Proteomes" id="UP001556631">
    <property type="component" value="Unassembled WGS sequence"/>
</dbReference>
<keyword evidence="3 6" id="KW-0812">Transmembrane</keyword>
<evidence type="ECO:0000256" key="2">
    <source>
        <dbReference type="ARBA" id="ARBA00022475"/>
    </source>
</evidence>
<feature type="transmembrane region" description="Helical" evidence="6">
    <location>
        <begin position="493"/>
        <end position="515"/>
    </location>
</feature>
<keyword evidence="9" id="KW-1185">Reference proteome</keyword>
<feature type="transmembrane region" description="Helical" evidence="6">
    <location>
        <begin position="279"/>
        <end position="301"/>
    </location>
</feature>
<dbReference type="Pfam" id="PF02687">
    <property type="entry name" value="FtsX"/>
    <property type="match status" value="2"/>
</dbReference>
<feature type="transmembrane region" description="Helical" evidence="6">
    <location>
        <begin position="61"/>
        <end position="85"/>
    </location>
</feature>
<protein>
    <submittedName>
        <fullName evidence="8">FtsX-like permease family protein</fullName>
    </submittedName>
</protein>
<evidence type="ECO:0000256" key="4">
    <source>
        <dbReference type="ARBA" id="ARBA00022989"/>
    </source>
</evidence>
<feature type="transmembrane region" description="Helical" evidence="6">
    <location>
        <begin position="227"/>
        <end position="258"/>
    </location>
</feature>
<feature type="domain" description="ABC3 transporter permease C-terminal" evidence="7">
    <location>
        <begin position="68"/>
        <end position="174"/>
    </location>
</feature>
<dbReference type="EMBL" id="JBFPJR010000037">
    <property type="protein sequence ID" value="MEX0429258.1"/>
    <property type="molecule type" value="Genomic_DNA"/>
</dbReference>
<gene>
    <name evidence="8" type="ORF">AB3X52_16665</name>
</gene>
<dbReference type="RefSeq" id="WP_367995224.1">
    <property type="nucleotide sequence ID" value="NZ_JBFPJR010000037.1"/>
</dbReference>
<comment type="subcellular location">
    <subcellularLocation>
        <location evidence="1">Cell membrane</location>
        <topology evidence="1">Multi-pass membrane protein</topology>
    </subcellularLocation>
</comment>
<evidence type="ECO:0000313" key="8">
    <source>
        <dbReference type="EMBL" id="MEX0429258.1"/>
    </source>
</evidence>
<evidence type="ECO:0000313" key="9">
    <source>
        <dbReference type="Proteomes" id="UP001556631"/>
    </source>
</evidence>
<organism evidence="8 9">
    <name type="scientific">Nocardioides eburneus</name>
    <dbReference type="NCBI Taxonomy" id="3231482"/>
    <lineage>
        <taxon>Bacteria</taxon>
        <taxon>Bacillati</taxon>
        <taxon>Actinomycetota</taxon>
        <taxon>Actinomycetes</taxon>
        <taxon>Propionibacteriales</taxon>
        <taxon>Nocardioidaceae</taxon>
        <taxon>Nocardioides</taxon>
    </lineage>
</organism>
<keyword evidence="4 6" id="KW-1133">Transmembrane helix</keyword>
<evidence type="ECO:0000259" key="7">
    <source>
        <dbReference type="Pfam" id="PF02687"/>
    </source>
</evidence>
<feature type="transmembrane region" description="Helical" evidence="6">
    <location>
        <begin position="583"/>
        <end position="605"/>
    </location>
</feature>
<evidence type="ECO:0000256" key="6">
    <source>
        <dbReference type="SAM" id="Phobius"/>
    </source>
</evidence>
<keyword evidence="5 6" id="KW-0472">Membrane</keyword>
<evidence type="ECO:0000256" key="5">
    <source>
        <dbReference type="ARBA" id="ARBA00023136"/>
    </source>
</evidence>
<accession>A0ABV3T4U9</accession>
<feature type="transmembrane region" description="Helical" evidence="6">
    <location>
        <begin position="548"/>
        <end position="571"/>
    </location>
</feature>
<comment type="caution">
    <text evidence="8">The sequence shown here is derived from an EMBL/GenBank/DDBJ whole genome shotgun (WGS) entry which is preliminary data.</text>
</comment>
<feature type="domain" description="ABC3 transporter permease C-terminal" evidence="7">
    <location>
        <begin position="497"/>
        <end position="611"/>
    </location>
</feature>